<dbReference type="RefSeq" id="WP_074651917.1">
    <property type="nucleotide sequence ID" value="NZ_FNSD01000001.1"/>
</dbReference>
<feature type="compositionally biased region" description="Low complexity" evidence="1">
    <location>
        <begin position="24"/>
        <end position="35"/>
    </location>
</feature>
<protein>
    <recommendedName>
        <fullName evidence="2">eCIS core domain-containing protein</fullName>
    </recommendedName>
</protein>
<feature type="compositionally biased region" description="Basic and acidic residues" evidence="1">
    <location>
        <begin position="109"/>
        <end position="126"/>
    </location>
</feature>
<evidence type="ECO:0000313" key="4">
    <source>
        <dbReference type="Proteomes" id="UP000182409"/>
    </source>
</evidence>
<evidence type="ECO:0000256" key="1">
    <source>
        <dbReference type="SAM" id="MobiDB-lite"/>
    </source>
</evidence>
<dbReference type="AlphaFoldDB" id="A0A1H4IZ68"/>
<feature type="compositionally biased region" description="Polar residues" evidence="1">
    <location>
        <begin position="51"/>
        <end position="74"/>
    </location>
</feature>
<dbReference type="Proteomes" id="UP000182409">
    <property type="component" value="Unassembled WGS sequence"/>
</dbReference>
<evidence type="ECO:0000259" key="2">
    <source>
        <dbReference type="Pfam" id="PF13699"/>
    </source>
</evidence>
<evidence type="ECO:0000313" key="3">
    <source>
        <dbReference type="EMBL" id="SEB38668.1"/>
    </source>
</evidence>
<sequence length="484" mass="52479">MSVKHANAAAKQGSGPVARRQNGSAAHANRNAASAKQLVAPGAAALRSMRSIGSAQKSAGKSPSAPKAQSQSTPKIERGAQLEAEADHMARHVSTRKSGTRLLSPKQQGQERETGARDNAAKREPVRAAPSAGGDSLDAGTRTMMERQFGRSLSHIRIREDAKESHAAERRSMKAYTVGSDIVFAPGRYNPSTTEGQELLAHEIAHVIQQSGGEGAKTSRDLRPTLSATKRQVQSKVEVRPVGKGEASAFERRQELLDRMNHLSAGMQYVLAGREITYTILDASHLTPFDQRMRGFIDKPETVPLRLITSAGLVRDGNDPWKPLSVDSFGLGYLDVDDMRASDDNSFQLNLLHLLTERFAVSRYDQRIGTFTQRDSGEFDRAHAAGVAAETQLLRDKVGDPTIRFVFEEDRGDNVMVFGYRSREGYSIFHVLRSKGGGVMAGNVFVQTKDKRRLSLDDFIAERSAAAAARVPAAPPATTAVGAP</sequence>
<dbReference type="EMBL" id="FNSD01000001">
    <property type="protein sequence ID" value="SEB38668.1"/>
    <property type="molecule type" value="Genomic_DNA"/>
</dbReference>
<dbReference type="InterPro" id="IPR025295">
    <property type="entry name" value="eCIS_core_dom"/>
</dbReference>
<organism evidence="3 4">
    <name type="scientific">Terriglobus roseus</name>
    <dbReference type="NCBI Taxonomy" id="392734"/>
    <lineage>
        <taxon>Bacteria</taxon>
        <taxon>Pseudomonadati</taxon>
        <taxon>Acidobacteriota</taxon>
        <taxon>Terriglobia</taxon>
        <taxon>Terriglobales</taxon>
        <taxon>Acidobacteriaceae</taxon>
        <taxon>Terriglobus</taxon>
    </lineage>
</organism>
<feature type="region of interest" description="Disordered" evidence="1">
    <location>
        <begin position="89"/>
        <end position="141"/>
    </location>
</feature>
<proteinExistence type="predicted"/>
<feature type="region of interest" description="Disordered" evidence="1">
    <location>
        <begin position="1"/>
        <end position="77"/>
    </location>
</feature>
<feature type="domain" description="eCIS core" evidence="2">
    <location>
        <begin position="137"/>
        <end position="213"/>
    </location>
</feature>
<accession>A0A1H4IZ68</accession>
<dbReference type="Pfam" id="PF13699">
    <property type="entry name" value="eCIS_core"/>
    <property type="match status" value="1"/>
</dbReference>
<name>A0A1H4IZ68_9BACT</name>
<gene>
    <name evidence="3" type="ORF">SAMN05443244_0172</name>
</gene>
<reference evidence="3 4" key="1">
    <citation type="submission" date="2016-10" db="EMBL/GenBank/DDBJ databases">
        <authorList>
            <person name="de Groot N.N."/>
        </authorList>
    </citation>
    <scope>NUCLEOTIDE SEQUENCE [LARGE SCALE GENOMIC DNA]</scope>
    <source>
        <strain evidence="3 4">AB35.6</strain>
    </source>
</reference>